<evidence type="ECO:0000313" key="8">
    <source>
        <dbReference type="EMBL" id="MCL1118916.1"/>
    </source>
</evidence>
<evidence type="ECO:0000256" key="6">
    <source>
        <dbReference type="ARBA" id="ARBA00049880"/>
    </source>
</evidence>
<keyword evidence="4" id="KW-0808">Transferase</keyword>
<dbReference type="SUPFAM" id="SSF55729">
    <property type="entry name" value="Acyl-CoA N-acyltransferases (Nat)"/>
    <property type="match status" value="1"/>
</dbReference>
<keyword evidence="3" id="KW-1277">Toxin-antitoxin system</keyword>
<evidence type="ECO:0000256" key="4">
    <source>
        <dbReference type="ARBA" id="ARBA00022679"/>
    </source>
</evidence>
<dbReference type="Proteomes" id="UP001203212">
    <property type="component" value="Unassembled WGS sequence"/>
</dbReference>
<keyword evidence="2" id="KW-0678">Repressor</keyword>
<name>A0ABT0L5B6_9GAMM</name>
<evidence type="ECO:0000256" key="2">
    <source>
        <dbReference type="ARBA" id="ARBA00022491"/>
    </source>
</evidence>
<evidence type="ECO:0000256" key="5">
    <source>
        <dbReference type="ARBA" id="ARBA00023315"/>
    </source>
</evidence>
<evidence type="ECO:0000313" key="9">
    <source>
        <dbReference type="Proteomes" id="UP001203212"/>
    </source>
</evidence>
<dbReference type="Pfam" id="PF13508">
    <property type="entry name" value="Acetyltransf_7"/>
    <property type="match status" value="1"/>
</dbReference>
<proteinExistence type="inferred from homology"/>
<accession>A0ABT0L5B6</accession>
<keyword evidence="9" id="KW-1185">Reference proteome</keyword>
<dbReference type="InterPro" id="IPR000182">
    <property type="entry name" value="GNAT_dom"/>
</dbReference>
<protein>
    <submittedName>
        <fullName evidence="8">GNAT family N-acetyltransferase</fullName>
    </submittedName>
</protein>
<comment type="catalytic activity">
    <reaction evidence="6">
        <text>glycyl-tRNA(Gly) + acetyl-CoA = N-acetylglycyl-tRNA(Gly) + CoA + H(+)</text>
        <dbReference type="Rhea" id="RHEA:81867"/>
        <dbReference type="Rhea" id="RHEA-COMP:9683"/>
        <dbReference type="Rhea" id="RHEA-COMP:19766"/>
        <dbReference type="ChEBI" id="CHEBI:15378"/>
        <dbReference type="ChEBI" id="CHEBI:57287"/>
        <dbReference type="ChEBI" id="CHEBI:57288"/>
        <dbReference type="ChEBI" id="CHEBI:78522"/>
        <dbReference type="ChEBI" id="CHEBI:232036"/>
    </reaction>
</comment>
<feature type="domain" description="N-acetyltransferase" evidence="7">
    <location>
        <begin position="1"/>
        <end position="167"/>
    </location>
</feature>
<comment type="caution">
    <text evidence="8">The sequence shown here is derived from an EMBL/GenBank/DDBJ whole genome shotgun (WGS) entry which is preliminary data.</text>
</comment>
<dbReference type="CDD" id="cd04301">
    <property type="entry name" value="NAT_SF"/>
    <property type="match status" value="1"/>
</dbReference>
<reference evidence="8 9" key="1">
    <citation type="submission" date="2022-01" db="EMBL/GenBank/DDBJ databases">
        <title>Whole genome-based taxonomy of the Shewanellaceae.</title>
        <authorList>
            <person name="Martin-Rodriguez A.J."/>
        </authorList>
    </citation>
    <scope>NUCLEOTIDE SEQUENCE [LARGE SCALE GENOMIC DNA]</scope>
    <source>
        <strain evidence="8 9">JCM 17801</strain>
    </source>
</reference>
<evidence type="ECO:0000256" key="3">
    <source>
        <dbReference type="ARBA" id="ARBA00022649"/>
    </source>
</evidence>
<sequence>MSATIECLLLSKLNRQPDFSNFNSGDRFLDNFAANKLAKADEKNDNRVYVALDGDKVVGYATMKVFMINNDEYSILPSKYPRLVPVLMLEQIAVDKAYQGKGIGKRLMREVIKATVLVNELAATKGLALWAHPTATDFYQKLAFLKISDGVKQVQDIDLTLMFLHIDTIMDAHK</sequence>
<dbReference type="PANTHER" id="PTHR36449:SF1">
    <property type="entry name" value="ACETYLTRANSFERASE"/>
    <property type="match status" value="1"/>
</dbReference>
<dbReference type="EMBL" id="JAKILK010000020">
    <property type="protein sequence ID" value="MCL1118916.1"/>
    <property type="molecule type" value="Genomic_DNA"/>
</dbReference>
<organism evidence="8 9">
    <name type="scientific">Shewanella aestuarii</name>
    <dbReference type="NCBI Taxonomy" id="1028752"/>
    <lineage>
        <taxon>Bacteria</taxon>
        <taxon>Pseudomonadati</taxon>
        <taxon>Pseudomonadota</taxon>
        <taxon>Gammaproteobacteria</taxon>
        <taxon>Alteromonadales</taxon>
        <taxon>Shewanellaceae</taxon>
        <taxon>Shewanella</taxon>
    </lineage>
</organism>
<dbReference type="RefSeq" id="WP_188843864.1">
    <property type="nucleotide sequence ID" value="NZ_BMOT01000020.1"/>
</dbReference>
<dbReference type="PANTHER" id="PTHR36449">
    <property type="entry name" value="ACETYLTRANSFERASE-RELATED"/>
    <property type="match status" value="1"/>
</dbReference>
<dbReference type="Gene3D" id="3.40.630.30">
    <property type="match status" value="1"/>
</dbReference>
<comment type="similarity">
    <text evidence="1">Belongs to the acetyltransferase family. GNAT subfamily.</text>
</comment>
<keyword evidence="5" id="KW-0012">Acyltransferase</keyword>
<gene>
    <name evidence="8" type="ORF">L2689_16965</name>
</gene>
<dbReference type="InterPro" id="IPR016181">
    <property type="entry name" value="Acyl_CoA_acyltransferase"/>
</dbReference>
<evidence type="ECO:0000256" key="1">
    <source>
        <dbReference type="ARBA" id="ARBA00009342"/>
    </source>
</evidence>
<dbReference type="PROSITE" id="PS51186">
    <property type="entry name" value="GNAT"/>
    <property type="match status" value="1"/>
</dbReference>
<evidence type="ECO:0000259" key="7">
    <source>
        <dbReference type="PROSITE" id="PS51186"/>
    </source>
</evidence>